<keyword evidence="12" id="KW-0028">Amino-acid biosynthesis</keyword>
<dbReference type="PRINTS" id="PR00096">
    <property type="entry name" value="GATASE"/>
</dbReference>
<dbReference type="GO" id="GO:0006526">
    <property type="term" value="P:L-arginine biosynthetic process"/>
    <property type="evidence" value="ECO:0007669"/>
    <property type="project" value="UniProtKB-UniRule"/>
</dbReference>
<feature type="domain" description="Carbamoyl-phosphate synthase small subunit N-terminal" evidence="13">
    <location>
        <begin position="4"/>
        <end position="134"/>
    </location>
</feature>
<feature type="active site" evidence="12">
    <location>
        <position position="352"/>
    </location>
</feature>
<dbReference type="Gene3D" id="3.50.30.20">
    <property type="entry name" value="Carbamoyl-phosphate synthase small subunit, N-terminal domain"/>
    <property type="match status" value="1"/>
</dbReference>
<dbReference type="FunFam" id="3.50.30.20:FF:000001">
    <property type="entry name" value="Carbamoyl-phosphate synthase small chain"/>
    <property type="match status" value="1"/>
</dbReference>
<keyword evidence="7 12" id="KW-0315">Glutamine amidotransferase</keyword>
<feature type="binding site" evidence="12">
    <location>
        <position position="311"/>
    </location>
    <ligand>
        <name>L-glutamine</name>
        <dbReference type="ChEBI" id="CHEBI:58359"/>
    </ligand>
</feature>
<feature type="region of interest" description="CPSase" evidence="12">
    <location>
        <begin position="1"/>
        <end position="190"/>
    </location>
</feature>
<reference evidence="14" key="1">
    <citation type="submission" date="2016-10" db="EMBL/GenBank/DDBJ databases">
        <title>Chloroplast genomes as a tool to resolve red algal phylogenies: a case study in the Nemaliales.</title>
        <authorList>
            <person name="Costa J.F."/>
            <person name="Lin S.M."/>
            <person name="Macaya E.C."/>
            <person name="Fernandez-Garcia C."/>
            <person name="Verbruggen H."/>
        </authorList>
    </citation>
    <scope>NUCLEOTIDE SEQUENCE</scope>
    <source>
        <strain evidence="14">JFC0074</strain>
    </source>
</reference>
<evidence type="ECO:0000256" key="5">
    <source>
        <dbReference type="ARBA" id="ARBA00022741"/>
    </source>
</evidence>
<dbReference type="EMBL" id="LT622865">
    <property type="protein sequence ID" value="SCW21676.1"/>
    <property type="molecule type" value="Genomic_DNA"/>
</dbReference>
<comment type="catalytic activity">
    <reaction evidence="10 12">
        <text>hydrogencarbonate + L-glutamine + 2 ATP + H2O = carbamoyl phosphate + L-glutamate + 2 ADP + phosphate + 2 H(+)</text>
        <dbReference type="Rhea" id="RHEA:18633"/>
        <dbReference type="ChEBI" id="CHEBI:15377"/>
        <dbReference type="ChEBI" id="CHEBI:15378"/>
        <dbReference type="ChEBI" id="CHEBI:17544"/>
        <dbReference type="ChEBI" id="CHEBI:29985"/>
        <dbReference type="ChEBI" id="CHEBI:30616"/>
        <dbReference type="ChEBI" id="CHEBI:43474"/>
        <dbReference type="ChEBI" id="CHEBI:58228"/>
        <dbReference type="ChEBI" id="CHEBI:58359"/>
        <dbReference type="ChEBI" id="CHEBI:456216"/>
        <dbReference type="EC" id="6.3.5.5"/>
    </reaction>
</comment>
<comment type="pathway">
    <text evidence="1 12">Pyrimidine metabolism; UMP biosynthesis via de novo pathway; (S)-dihydroorotate from bicarbonate: step 1/3.</text>
</comment>
<dbReference type="InterPro" id="IPR035686">
    <property type="entry name" value="CPSase_GATase1"/>
</dbReference>
<comment type="function">
    <text evidence="12">Small subunit of the glutamine-dependent carbamoyl phosphate synthetase (CPSase). CPSase catalyzes the formation of carbamoyl phosphate from the ammonia moiety of glutamine, carbonate, and phosphate donated by ATP, constituting the first step of 2 biosynthetic pathways, one leading to arginine and/or urea and the other to pyrimidine nucleotides. The small subunit (glutamine amidotransferase) binds and cleaves glutamine to supply the large subunit with the substrate ammonia.</text>
</comment>
<dbReference type="UniPathway" id="UPA00070">
    <property type="reaction ID" value="UER00115"/>
</dbReference>
<dbReference type="InterPro" id="IPR017926">
    <property type="entry name" value="GATASE"/>
</dbReference>
<dbReference type="GO" id="GO:0006207">
    <property type="term" value="P:'de novo' pyrimidine nucleobase biosynthetic process"/>
    <property type="evidence" value="ECO:0007669"/>
    <property type="project" value="InterPro"/>
</dbReference>
<dbReference type="InterPro" id="IPR050472">
    <property type="entry name" value="Anth_synth/Amidotransfase"/>
</dbReference>
<dbReference type="GO" id="GO:0009507">
    <property type="term" value="C:chloroplast"/>
    <property type="evidence" value="ECO:0007669"/>
    <property type="project" value="UniProtKB-SubCell"/>
</dbReference>
<evidence type="ECO:0000256" key="6">
    <source>
        <dbReference type="ARBA" id="ARBA00022840"/>
    </source>
</evidence>
<dbReference type="PANTHER" id="PTHR43418:SF7">
    <property type="entry name" value="CARBAMOYL-PHOSPHATE SYNTHASE SMALL CHAIN"/>
    <property type="match status" value="1"/>
</dbReference>
<comment type="pathway">
    <text evidence="2 12">Amino-acid biosynthesis; L-arginine biosynthesis; carbamoyl phosphate from bicarbonate: step 1/1.</text>
</comment>
<feature type="binding site" evidence="12">
    <location>
        <position position="241"/>
    </location>
    <ligand>
        <name>L-glutamine</name>
        <dbReference type="ChEBI" id="CHEBI:58359"/>
    </ligand>
</feature>
<dbReference type="GO" id="GO:0005524">
    <property type="term" value="F:ATP binding"/>
    <property type="evidence" value="ECO:0007669"/>
    <property type="project" value="UniProtKB-UniRule"/>
</dbReference>
<keyword evidence="4 12" id="KW-0436">Ligase</keyword>
<organism evidence="14">
    <name type="scientific">Galaxaura rugosa</name>
    <dbReference type="NCBI Taxonomy" id="268570"/>
    <lineage>
        <taxon>Eukaryota</taxon>
        <taxon>Rhodophyta</taxon>
        <taxon>Florideophyceae</taxon>
        <taxon>Nemaliophycidae</taxon>
        <taxon>Nemaliales</taxon>
        <taxon>Galaxauraceae</taxon>
        <taxon>Galaxaura</taxon>
    </lineage>
</organism>
<dbReference type="PROSITE" id="PS51273">
    <property type="entry name" value="GATASE_TYPE_1"/>
    <property type="match status" value="1"/>
</dbReference>
<dbReference type="EC" id="6.3.5.5" evidence="12"/>
<evidence type="ECO:0000256" key="4">
    <source>
        <dbReference type="ARBA" id="ARBA00022598"/>
    </source>
</evidence>
<dbReference type="SUPFAM" id="SSF52021">
    <property type="entry name" value="Carbamoyl phosphate synthetase, small subunit N-terminal domain"/>
    <property type="match status" value="1"/>
</dbReference>
<evidence type="ECO:0000256" key="7">
    <source>
        <dbReference type="ARBA" id="ARBA00022962"/>
    </source>
</evidence>
<accession>A0A1G4NSY6</accession>
<dbReference type="NCBIfam" id="NF009475">
    <property type="entry name" value="PRK12838.1"/>
    <property type="match status" value="1"/>
</dbReference>
<keyword evidence="8 12" id="KW-0665">Pyrimidine biosynthesis</keyword>
<feature type="binding site" evidence="12">
    <location>
        <position position="243"/>
    </location>
    <ligand>
        <name>L-glutamine</name>
        <dbReference type="ChEBI" id="CHEBI:58359"/>
    </ligand>
</feature>
<dbReference type="HAMAP" id="MF_01209">
    <property type="entry name" value="CPSase_S_chain"/>
    <property type="match status" value="1"/>
</dbReference>
<dbReference type="InterPro" id="IPR029062">
    <property type="entry name" value="Class_I_gatase-like"/>
</dbReference>
<evidence type="ECO:0000313" key="14">
    <source>
        <dbReference type="EMBL" id="SCW21676.1"/>
    </source>
</evidence>
<dbReference type="InterPro" id="IPR036480">
    <property type="entry name" value="CarbP_synth_ssu_N_sf"/>
</dbReference>
<dbReference type="Pfam" id="PF00988">
    <property type="entry name" value="CPSase_sm_chain"/>
    <property type="match status" value="1"/>
</dbReference>
<dbReference type="GO" id="GO:0044205">
    <property type="term" value="P:'de novo' UMP biosynthetic process"/>
    <property type="evidence" value="ECO:0007669"/>
    <property type="project" value="UniProtKB-UniRule"/>
</dbReference>
<feature type="binding site" evidence="12">
    <location>
        <position position="312"/>
    </location>
    <ligand>
        <name>L-glutamine</name>
        <dbReference type="ChEBI" id="CHEBI:58359"/>
    </ligand>
</feature>
<dbReference type="GO" id="GO:0006541">
    <property type="term" value="P:glutamine metabolic process"/>
    <property type="evidence" value="ECO:0007669"/>
    <property type="project" value="InterPro"/>
</dbReference>
<comment type="catalytic activity">
    <reaction evidence="11 12">
        <text>L-glutamine + H2O = L-glutamate + NH4(+)</text>
        <dbReference type="Rhea" id="RHEA:15889"/>
        <dbReference type="ChEBI" id="CHEBI:15377"/>
        <dbReference type="ChEBI" id="CHEBI:28938"/>
        <dbReference type="ChEBI" id="CHEBI:29985"/>
        <dbReference type="ChEBI" id="CHEBI:58359"/>
    </reaction>
</comment>
<geneLocation type="chloroplast" evidence="14"/>
<evidence type="ECO:0000256" key="3">
    <source>
        <dbReference type="ARBA" id="ARBA00007800"/>
    </source>
</evidence>
<dbReference type="Pfam" id="PF00117">
    <property type="entry name" value="GATase"/>
    <property type="match status" value="1"/>
</dbReference>
<dbReference type="Gene3D" id="3.40.50.880">
    <property type="match status" value="1"/>
</dbReference>
<sequence>MKANKAILVLNDQTIYYGWSFSKPLTSKGEIVFNTGMTGYQEIITDPSYTEQIVTFTYPEIGNTGINNEDNEAKAAYVKGIIARNICLQPNNWRKSQSLIKYLEKNNILHIYGFDTRSLTQHLRKYGTMNGCISTKILKPNILLKEFHNESNYTEQDLVQTVSTKKMYEIKKILPYKPVYKKNTQNIPKYELKIIIIDFGTKENILRSLLLYVKQIIVIPAQSSVNEILDHKPDGILLSNGPGDPKAVKYAISTVKQLLEYKIPIFGICMGHQVLSLALGMDSFKLTFGHRGLNHPIGYNNTIEISSQNHGFAINNNGDELKHIFINQMNYNDNTIAGLSHRKYPCFAVQYHPEACPGPRDSYNLFLHFITVVQIHKQYPQIIY</sequence>
<feature type="binding site" evidence="12">
    <location>
        <position position="273"/>
    </location>
    <ligand>
        <name>L-glutamine</name>
        <dbReference type="ChEBI" id="CHEBI:58359"/>
    </ligand>
</feature>
<dbReference type="NCBIfam" id="TIGR01368">
    <property type="entry name" value="CPSaseIIsmall"/>
    <property type="match status" value="1"/>
</dbReference>
<feature type="binding site" evidence="12">
    <location>
        <position position="309"/>
    </location>
    <ligand>
        <name>L-glutamine</name>
        <dbReference type="ChEBI" id="CHEBI:58359"/>
    </ligand>
</feature>
<dbReference type="InterPro" id="IPR002474">
    <property type="entry name" value="CarbamoylP_synth_ssu_N"/>
</dbReference>
<proteinExistence type="inferred from homology"/>
<keyword evidence="14" id="KW-0150">Chloroplast</keyword>
<evidence type="ECO:0000256" key="8">
    <source>
        <dbReference type="ARBA" id="ARBA00022975"/>
    </source>
</evidence>
<dbReference type="GeneID" id="29998953"/>
<dbReference type="SUPFAM" id="SSF52317">
    <property type="entry name" value="Class I glutamine amidotransferase-like"/>
    <property type="match status" value="1"/>
</dbReference>
<comment type="similarity">
    <text evidence="3 12">Belongs to the CarA family.</text>
</comment>
<dbReference type="InterPro" id="IPR006274">
    <property type="entry name" value="CarbamoylP_synth_ssu"/>
</dbReference>
<feature type="binding site" evidence="12">
    <location>
        <position position="48"/>
    </location>
    <ligand>
        <name>L-glutamine</name>
        <dbReference type="ChEBI" id="CHEBI:58359"/>
    </ligand>
</feature>
<keyword evidence="14" id="KW-0934">Plastid</keyword>
<reference evidence="14" key="2">
    <citation type="submission" date="2016-10" db="EMBL/GenBank/DDBJ databases">
        <authorList>
            <person name="de Groot N.N."/>
        </authorList>
    </citation>
    <scope>NUCLEOTIDE SEQUENCE</scope>
    <source>
        <strain evidence="14">JFC0074</strain>
    </source>
</reference>
<comment type="subunit">
    <text evidence="9">Heterodimer composed of 2 chains; the small (or glutamine) chain promotes the hydrolysis of glutamine to ammonia, which is used by the large (or ammonia) chain to synthesize carbamoyl phosphate.</text>
</comment>
<evidence type="ECO:0000256" key="12">
    <source>
        <dbReference type="HAMAP-Rule" id="MF_01209"/>
    </source>
</evidence>
<dbReference type="PANTHER" id="PTHR43418">
    <property type="entry name" value="MULTIFUNCTIONAL TRYPTOPHAN BIOSYNTHESIS PROTEIN-RELATED"/>
    <property type="match status" value="1"/>
</dbReference>
<dbReference type="RefSeq" id="YP_009313422.1">
    <property type="nucleotide sequence ID" value="NC_031657.1"/>
</dbReference>
<dbReference type="AlphaFoldDB" id="A0A1G4NSY6"/>
<dbReference type="UniPathway" id="UPA00068">
    <property type="reaction ID" value="UER00171"/>
</dbReference>
<keyword evidence="12" id="KW-0055">Arginine biosynthesis</keyword>
<dbReference type="PRINTS" id="PR00097">
    <property type="entry name" value="ANTSNTHASEII"/>
</dbReference>
<evidence type="ECO:0000256" key="9">
    <source>
        <dbReference type="ARBA" id="ARBA00044031"/>
    </source>
</evidence>
<evidence type="ECO:0000256" key="10">
    <source>
        <dbReference type="ARBA" id="ARBA00048816"/>
    </source>
</evidence>
<dbReference type="GO" id="GO:0004088">
    <property type="term" value="F:carbamoyl-phosphate synthase (glutamine-hydrolyzing) activity"/>
    <property type="evidence" value="ECO:0007669"/>
    <property type="project" value="UniProtKB-UniRule"/>
</dbReference>
<evidence type="ECO:0000256" key="11">
    <source>
        <dbReference type="ARBA" id="ARBA00049285"/>
    </source>
</evidence>
<comment type="subunit">
    <text evidence="12">Composed of two chains; the small (or glutamine) chain promotes the hydrolysis of glutamine to ammonia, which is used by the large (or ammonia) chain to synthesize carbamoyl phosphate. Tetramer of heterodimers (alpha,beta)4.</text>
</comment>
<evidence type="ECO:0000256" key="2">
    <source>
        <dbReference type="ARBA" id="ARBA00005077"/>
    </source>
</evidence>
<evidence type="ECO:0000256" key="1">
    <source>
        <dbReference type="ARBA" id="ARBA00004812"/>
    </source>
</evidence>
<dbReference type="CDD" id="cd01744">
    <property type="entry name" value="GATase1_CPSase"/>
    <property type="match status" value="1"/>
</dbReference>
<dbReference type="SMART" id="SM01097">
    <property type="entry name" value="CPSase_sm_chain"/>
    <property type="match status" value="1"/>
</dbReference>
<keyword evidence="6 12" id="KW-0067">ATP-binding</keyword>
<gene>
    <name evidence="12 14" type="primary">carA</name>
    <name evidence="14" type="ORF">JFC0074_26</name>
</gene>
<feature type="active site" description="Nucleophile" evidence="12">
    <location>
        <position position="269"/>
    </location>
</feature>
<protein>
    <recommendedName>
        <fullName evidence="12">Carbamoyl phosphate synthase small chain</fullName>
        <ecNumber evidence="12">6.3.5.5</ecNumber>
    </recommendedName>
    <alternativeName>
        <fullName evidence="12">Carbamoyl phosphate synthetase glutamine chain</fullName>
    </alternativeName>
</protein>
<comment type="subcellular location">
    <subcellularLocation>
        <location evidence="12">Plastid</location>
        <location evidence="12">Chloroplast</location>
    </subcellularLocation>
</comment>
<feature type="active site" evidence="12">
    <location>
        <position position="354"/>
    </location>
</feature>
<dbReference type="PRINTS" id="PR00099">
    <property type="entry name" value="CPSGATASE"/>
</dbReference>
<name>A0A1G4NSY6_9FLOR</name>
<evidence type="ECO:0000259" key="13">
    <source>
        <dbReference type="SMART" id="SM01097"/>
    </source>
</evidence>
<dbReference type="GO" id="GO:0004359">
    <property type="term" value="F:glutaminase activity"/>
    <property type="evidence" value="ECO:0007669"/>
    <property type="project" value="RHEA"/>
</dbReference>
<keyword evidence="5 12" id="KW-0547">Nucleotide-binding</keyword>
<feature type="binding site" evidence="12">
    <location>
        <position position="270"/>
    </location>
    <ligand>
        <name>L-glutamine</name>
        <dbReference type="ChEBI" id="CHEBI:58359"/>
    </ligand>
</feature>